<feature type="compositionally biased region" description="Acidic residues" evidence="1">
    <location>
        <begin position="76"/>
        <end position="88"/>
    </location>
</feature>
<dbReference type="Proteomes" id="UP000410492">
    <property type="component" value="Unassembled WGS sequence"/>
</dbReference>
<protein>
    <submittedName>
        <fullName evidence="2">Uncharacterized protein</fullName>
    </submittedName>
</protein>
<dbReference type="AlphaFoldDB" id="A0A653DF30"/>
<accession>A0A653DF30</accession>
<sequence>MALPRALCRVRCLLIKDISVFPKFAVLINSGPANKYVRLQLTRDFRTNISSVVRKMKEPSKDQEQDTGSSTTSDSDSTDSDSDSEDVP</sequence>
<evidence type="ECO:0000313" key="2">
    <source>
        <dbReference type="EMBL" id="VEN58446.1"/>
    </source>
</evidence>
<gene>
    <name evidence="2" type="ORF">CALMAC_LOCUS16814</name>
</gene>
<feature type="region of interest" description="Disordered" evidence="1">
    <location>
        <begin position="52"/>
        <end position="88"/>
    </location>
</feature>
<organism evidence="2 3">
    <name type="scientific">Callosobruchus maculatus</name>
    <name type="common">Southern cowpea weevil</name>
    <name type="synonym">Pulse bruchid</name>
    <dbReference type="NCBI Taxonomy" id="64391"/>
    <lineage>
        <taxon>Eukaryota</taxon>
        <taxon>Metazoa</taxon>
        <taxon>Ecdysozoa</taxon>
        <taxon>Arthropoda</taxon>
        <taxon>Hexapoda</taxon>
        <taxon>Insecta</taxon>
        <taxon>Pterygota</taxon>
        <taxon>Neoptera</taxon>
        <taxon>Endopterygota</taxon>
        <taxon>Coleoptera</taxon>
        <taxon>Polyphaga</taxon>
        <taxon>Cucujiformia</taxon>
        <taxon>Chrysomeloidea</taxon>
        <taxon>Chrysomelidae</taxon>
        <taxon>Bruchinae</taxon>
        <taxon>Bruchini</taxon>
        <taxon>Callosobruchus</taxon>
    </lineage>
</organism>
<evidence type="ECO:0000313" key="3">
    <source>
        <dbReference type="Proteomes" id="UP000410492"/>
    </source>
</evidence>
<reference evidence="2 3" key="1">
    <citation type="submission" date="2019-01" db="EMBL/GenBank/DDBJ databases">
        <authorList>
            <person name="Sayadi A."/>
        </authorList>
    </citation>
    <scope>NUCLEOTIDE SEQUENCE [LARGE SCALE GENOMIC DNA]</scope>
</reference>
<feature type="compositionally biased region" description="Basic and acidic residues" evidence="1">
    <location>
        <begin position="55"/>
        <end position="64"/>
    </location>
</feature>
<evidence type="ECO:0000256" key="1">
    <source>
        <dbReference type="SAM" id="MobiDB-lite"/>
    </source>
</evidence>
<proteinExistence type="predicted"/>
<dbReference type="EMBL" id="CAACVG010011618">
    <property type="protein sequence ID" value="VEN58446.1"/>
    <property type="molecule type" value="Genomic_DNA"/>
</dbReference>
<feature type="compositionally biased region" description="Low complexity" evidence="1">
    <location>
        <begin position="66"/>
        <end position="75"/>
    </location>
</feature>
<dbReference type="OrthoDB" id="6375147at2759"/>
<keyword evidence="3" id="KW-1185">Reference proteome</keyword>
<name>A0A653DF30_CALMS</name>